<keyword evidence="3" id="KW-1185">Reference proteome</keyword>
<gene>
    <name evidence="2" type="ORF">EUTSA_v10015747mg</name>
</gene>
<dbReference type="OrthoDB" id="612216at2759"/>
<dbReference type="PROSITE" id="PS50181">
    <property type="entry name" value="FBOX"/>
    <property type="match status" value="1"/>
</dbReference>
<dbReference type="InterPro" id="IPR036047">
    <property type="entry name" value="F-box-like_dom_sf"/>
</dbReference>
<dbReference type="Gene3D" id="3.80.10.10">
    <property type="entry name" value="Ribonuclease Inhibitor"/>
    <property type="match status" value="1"/>
</dbReference>
<sequence length="430" mass="49241">MDRVDWISELPQELLLRILSLLPAQDVVATMVLSKRWQSLWTFVPRLVYDDSYHHIYRHPRFSRFVDRCLLLHEAPVIENLHFKLGQKSFDVDIGVWARTLVKRCVRELVIEIDCSSSASKPILPRSLYTVSRMLVTLKLEKVILVDFSSSVSFPSLKTLSLVSVMYPGDEFVNSLLSNCPVLEDLNVERCVNENVTIFTIRVPSLKKLVLYTTTTLKVLYTLLNSDTDKGFVIDAPSLEYLDIYDRVDGFIVIESGMPNIVEADLRVDYWCVGKILGYITSVECVDLCWSSLKDVYPVGIVFHRLVDLSLCTLETHWLNLLMCLLRDSPNLRALQLYKLGHYPDRPSPSWKKPSSVPECLLSSLETIEWEDYQGTEEEKELMGFILRSGSCLKKVTISSIPTDSDKKLEMIKELTLSIRLSPTCQIEFS</sequence>
<dbReference type="Gene3D" id="1.20.1280.50">
    <property type="match status" value="1"/>
</dbReference>
<proteinExistence type="predicted"/>
<dbReference type="SUPFAM" id="SSF81383">
    <property type="entry name" value="F-box domain"/>
    <property type="match status" value="1"/>
</dbReference>
<dbReference type="InterPro" id="IPR050232">
    <property type="entry name" value="FBL13/AtMIF1-like"/>
</dbReference>
<dbReference type="Pfam" id="PF08387">
    <property type="entry name" value="FBD"/>
    <property type="match status" value="1"/>
</dbReference>
<dbReference type="STRING" id="72664.V4LSC9"/>
<evidence type="ECO:0000313" key="2">
    <source>
        <dbReference type="EMBL" id="ESQ42788.1"/>
    </source>
</evidence>
<dbReference type="SMART" id="SM00256">
    <property type="entry name" value="FBOX"/>
    <property type="match status" value="1"/>
</dbReference>
<dbReference type="InterPro" id="IPR006566">
    <property type="entry name" value="FBD"/>
</dbReference>
<reference evidence="2 3" key="1">
    <citation type="journal article" date="2013" name="Front. Plant Sci.">
        <title>The Reference Genome of the Halophytic Plant Eutrema salsugineum.</title>
        <authorList>
            <person name="Yang R."/>
            <person name="Jarvis D.E."/>
            <person name="Chen H."/>
            <person name="Beilstein M.A."/>
            <person name="Grimwood J."/>
            <person name="Jenkins J."/>
            <person name="Shu S."/>
            <person name="Prochnik S."/>
            <person name="Xin M."/>
            <person name="Ma C."/>
            <person name="Schmutz J."/>
            <person name="Wing R.A."/>
            <person name="Mitchell-Olds T."/>
            <person name="Schumaker K.S."/>
            <person name="Wang X."/>
        </authorList>
    </citation>
    <scope>NUCLEOTIDE SEQUENCE [LARGE SCALE GENOMIC DNA]</scope>
</reference>
<dbReference type="Pfam" id="PF00646">
    <property type="entry name" value="F-box"/>
    <property type="match status" value="1"/>
</dbReference>
<dbReference type="OMA" id="CTLETHW"/>
<dbReference type="Gramene" id="ESQ42788">
    <property type="protein sequence ID" value="ESQ42788"/>
    <property type="gene ID" value="EUTSA_v10015747mg"/>
</dbReference>
<dbReference type="SMART" id="SM00579">
    <property type="entry name" value="FBD"/>
    <property type="match status" value="1"/>
</dbReference>
<accession>V4LSC9</accession>
<dbReference type="EMBL" id="KI517464">
    <property type="protein sequence ID" value="ESQ42788.1"/>
    <property type="molecule type" value="Genomic_DNA"/>
</dbReference>
<dbReference type="InterPro" id="IPR055411">
    <property type="entry name" value="LRR_FXL15/At3g58940/PEG3-like"/>
</dbReference>
<dbReference type="Proteomes" id="UP000030689">
    <property type="component" value="Unassembled WGS sequence"/>
</dbReference>
<feature type="domain" description="F-box" evidence="1">
    <location>
        <begin position="4"/>
        <end position="56"/>
    </location>
</feature>
<dbReference type="Pfam" id="PF24758">
    <property type="entry name" value="LRR_At5g56370"/>
    <property type="match status" value="1"/>
</dbReference>
<dbReference type="InterPro" id="IPR032675">
    <property type="entry name" value="LRR_dom_sf"/>
</dbReference>
<evidence type="ECO:0000313" key="3">
    <source>
        <dbReference type="Proteomes" id="UP000030689"/>
    </source>
</evidence>
<dbReference type="SUPFAM" id="SSF52047">
    <property type="entry name" value="RNI-like"/>
    <property type="match status" value="1"/>
</dbReference>
<dbReference type="AlphaFoldDB" id="V4LSC9"/>
<dbReference type="PANTHER" id="PTHR31900">
    <property type="entry name" value="F-BOX/RNI SUPERFAMILY PROTEIN-RELATED"/>
    <property type="match status" value="1"/>
</dbReference>
<dbReference type="InterPro" id="IPR001810">
    <property type="entry name" value="F-box_dom"/>
</dbReference>
<name>V4LSC9_EUTSA</name>
<dbReference type="KEGG" id="eus:EUTSA_v10015747mg"/>
<dbReference type="eggNOG" id="ENOG502SVNQ">
    <property type="taxonomic scope" value="Eukaryota"/>
</dbReference>
<protein>
    <recommendedName>
        <fullName evidence="1">F-box domain-containing protein</fullName>
    </recommendedName>
</protein>
<dbReference type="PANTHER" id="PTHR31900:SF34">
    <property type="entry name" value="EMB|CAB62440.1-RELATED"/>
    <property type="match status" value="1"/>
</dbReference>
<organism evidence="2 3">
    <name type="scientific">Eutrema salsugineum</name>
    <name type="common">Saltwater cress</name>
    <name type="synonym">Sisymbrium salsugineum</name>
    <dbReference type="NCBI Taxonomy" id="72664"/>
    <lineage>
        <taxon>Eukaryota</taxon>
        <taxon>Viridiplantae</taxon>
        <taxon>Streptophyta</taxon>
        <taxon>Embryophyta</taxon>
        <taxon>Tracheophyta</taxon>
        <taxon>Spermatophyta</taxon>
        <taxon>Magnoliopsida</taxon>
        <taxon>eudicotyledons</taxon>
        <taxon>Gunneridae</taxon>
        <taxon>Pentapetalae</taxon>
        <taxon>rosids</taxon>
        <taxon>malvids</taxon>
        <taxon>Brassicales</taxon>
        <taxon>Brassicaceae</taxon>
        <taxon>Eutremeae</taxon>
        <taxon>Eutrema</taxon>
    </lineage>
</organism>
<evidence type="ECO:0000259" key="1">
    <source>
        <dbReference type="PROSITE" id="PS50181"/>
    </source>
</evidence>